<keyword evidence="6" id="KW-0479">Metal-binding</keyword>
<evidence type="ECO:0000313" key="11">
    <source>
        <dbReference type="EMBL" id="CCH46746.1"/>
    </source>
</evidence>
<comment type="caution">
    <text evidence="11">The sequence shown here is derived from an EMBL/GenBank/DDBJ whole genome shotgun (WGS) entry which is preliminary data.</text>
</comment>
<feature type="repeat" description="WD" evidence="7">
    <location>
        <begin position="208"/>
        <end position="243"/>
    </location>
</feature>
<dbReference type="InterPro" id="IPR036322">
    <property type="entry name" value="WD40_repeat_dom_sf"/>
</dbReference>
<reference evidence="11 12" key="1">
    <citation type="journal article" date="2012" name="Eukaryot. Cell">
        <title>Draft genome sequence of Wickerhamomyces ciferrii NRRL Y-1031 F-60-10.</title>
        <authorList>
            <person name="Schneider J."/>
            <person name="Andrea H."/>
            <person name="Blom J."/>
            <person name="Jaenicke S."/>
            <person name="Ruckert C."/>
            <person name="Schorsch C."/>
            <person name="Szczepanowski R."/>
            <person name="Farwick M."/>
            <person name="Goesmann A."/>
            <person name="Puhler A."/>
            <person name="Schaffer S."/>
            <person name="Tauch A."/>
            <person name="Kohler T."/>
            <person name="Brinkrolf K."/>
        </authorList>
    </citation>
    <scope>NUCLEOTIDE SEQUENCE [LARGE SCALE GENOMIC DNA]</scope>
    <source>
        <strain evidence="12">ATCC 14091 / BCRC 22168 / CBS 111 / JCM 3599 / NBRC 0793 / NRRL Y-1031 F-60-10</strain>
    </source>
</reference>
<keyword evidence="6" id="KW-0862">Zinc</keyword>
<dbReference type="FunCoup" id="K0KU91">
    <property type="interactions" value="388"/>
</dbReference>
<dbReference type="InterPro" id="IPR001841">
    <property type="entry name" value="Znf_RING"/>
</dbReference>
<evidence type="ECO:0000256" key="4">
    <source>
        <dbReference type="ARBA" id="ARBA00022737"/>
    </source>
</evidence>
<dbReference type="InterPro" id="IPR015943">
    <property type="entry name" value="WD40/YVTN_repeat-like_dom_sf"/>
</dbReference>
<evidence type="ECO:0000259" key="9">
    <source>
        <dbReference type="PROSITE" id="PS50089"/>
    </source>
</evidence>
<keyword evidence="2" id="KW-0926">Vacuole</keyword>
<dbReference type="PROSITE" id="PS50082">
    <property type="entry name" value="WD_REPEATS_2"/>
    <property type="match status" value="2"/>
</dbReference>
<evidence type="ECO:0000256" key="1">
    <source>
        <dbReference type="ARBA" id="ARBA00004116"/>
    </source>
</evidence>
<comment type="subcellular location">
    <subcellularLocation>
        <location evidence="1">Vacuole</location>
    </subcellularLocation>
</comment>
<dbReference type="SMART" id="SM00320">
    <property type="entry name" value="WD40"/>
    <property type="match status" value="5"/>
</dbReference>
<gene>
    <name evidence="11" type="ORF">BN7_6344</name>
</gene>
<dbReference type="PANTHER" id="PTHR46170:SF1">
    <property type="entry name" value="GATOR COMPLEX PROTEIN WDR59"/>
    <property type="match status" value="1"/>
</dbReference>
<dbReference type="eggNOG" id="KOG0309">
    <property type="taxonomic scope" value="Eukaryota"/>
</dbReference>
<dbReference type="InterPro" id="IPR049566">
    <property type="entry name" value="WDR59_RTC1-like_RING_Znf"/>
</dbReference>
<dbReference type="GO" id="GO:0008270">
    <property type="term" value="F:zinc ion binding"/>
    <property type="evidence" value="ECO:0007669"/>
    <property type="project" value="UniProtKB-KW"/>
</dbReference>
<dbReference type="PROSITE" id="PS50294">
    <property type="entry name" value="WD_REPEATS_REGION"/>
    <property type="match status" value="2"/>
</dbReference>
<keyword evidence="4" id="KW-0677">Repeat</keyword>
<dbReference type="PROSITE" id="PS00678">
    <property type="entry name" value="WD_REPEATS_1"/>
    <property type="match status" value="2"/>
</dbReference>
<feature type="domain" description="RING-type" evidence="9">
    <location>
        <begin position="963"/>
        <end position="1000"/>
    </location>
</feature>
<feature type="domain" description="RWD" evidence="10">
    <location>
        <begin position="440"/>
        <end position="545"/>
    </location>
</feature>
<dbReference type="PANTHER" id="PTHR46170">
    <property type="entry name" value="GATOR COMPLEX PROTEIN WDR59"/>
    <property type="match status" value="1"/>
</dbReference>
<dbReference type="SUPFAM" id="SSF54495">
    <property type="entry name" value="UBC-like"/>
    <property type="match status" value="1"/>
</dbReference>
<feature type="repeat" description="WD" evidence="7">
    <location>
        <begin position="121"/>
        <end position="157"/>
    </location>
</feature>
<dbReference type="Pfam" id="PF17120">
    <property type="entry name" value="zf-RING_16"/>
    <property type="match status" value="1"/>
</dbReference>
<dbReference type="Gene3D" id="3.10.110.10">
    <property type="entry name" value="Ubiquitin Conjugating Enzyme"/>
    <property type="match status" value="1"/>
</dbReference>
<dbReference type="InterPro" id="IPR049567">
    <property type="entry name" value="WDR59-like"/>
</dbReference>
<dbReference type="Gene3D" id="2.130.10.10">
    <property type="entry name" value="YVTN repeat-like/Quinoprotein amine dehydrogenase"/>
    <property type="match status" value="1"/>
</dbReference>
<evidence type="ECO:0000256" key="3">
    <source>
        <dbReference type="ARBA" id="ARBA00022574"/>
    </source>
</evidence>
<evidence type="ECO:0000256" key="5">
    <source>
        <dbReference type="ARBA" id="ARBA00038452"/>
    </source>
</evidence>
<dbReference type="Pfam" id="PF00400">
    <property type="entry name" value="WD40"/>
    <property type="match status" value="2"/>
</dbReference>
<dbReference type="InterPro" id="IPR006575">
    <property type="entry name" value="RWD_dom"/>
</dbReference>
<dbReference type="Proteomes" id="UP000009328">
    <property type="component" value="Unassembled WGS sequence"/>
</dbReference>
<dbReference type="GO" id="GO:0034198">
    <property type="term" value="P:cellular response to amino acid starvation"/>
    <property type="evidence" value="ECO:0007669"/>
    <property type="project" value="TreeGrafter"/>
</dbReference>
<dbReference type="InterPro" id="IPR019775">
    <property type="entry name" value="WD40_repeat_CS"/>
</dbReference>
<keyword evidence="6" id="KW-0863">Zinc-finger</keyword>
<dbReference type="GO" id="GO:0005774">
    <property type="term" value="C:vacuolar membrane"/>
    <property type="evidence" value="ECO:0007669"/>
    <property type="project" value="TreeGrafter"/>
</dbReference>
<keyword evidence="3 7" id="KW-0853">WD repeat</keyword>
<dbReference type="GO" id="GO:0035859">
    <property type="term" value="C:Seh1-associated complex"/>
    <property type="evidence" value="ECO:0007669"/>
    <property type="project" value="TreeGrafter"/>
</dbReference>
<evidence type="ECO:0000256" key="2">
    <source>
        <dbReference type="ARBA" id="ARBA00022554"/>
    </source>
</evidence>
<dbReference type="GO" id="GO:1904263">
    <property type="term" value="P:positive regulation of TORC1 signaling"/>
    <property type="evidence" value="ECO:0007669"/>
    <property type="project" value="TreeGrafter"/>
</dbReference>
<dbReference type="AlphaFoldDB" id="K0KU91"/>
<dbReference type="SMART" id="SM00591">
    <property type="entry name" value="RWD"/>
    <property type="match status" value="1"/>
</dbReference>
<dbReference type="PROSITE" id="PS50089">
    <property type="entry name" value="ZF_RING_2"/>
    <property type="match status" value="1"/>
</dbReference>
<proteinExistence type="inferred from homology"/>
<organism evidence="11 12">
    <name type="scientific">Wickerhamomyces ciferrii (strain ATCC 14091 / BCRC 22168 / CBS 111 / JCM 3599 / NBRC 0793 / NRRL Y-1031 F-60-10)</name>
    <name type="common">Yeast</name>
    <name type="synonym">Pichia ciferrii</name>
    <dbReference type="NCBI Taxonomy" id="1206466"/>
    <lineage>
        <taxon>Eukaryota</taxon>
        <taxon>Fungi</taxon>
        <taxon>Dikarya</taxon>
        <taxon>Ascomycota</taxon>
        <taxon>Saccharomycotina</taxon>
        <taxon>Saccharomycetes</taxon>
        <taxon>Phaffomycetales</taxon>
        <taxon>Wickerhamomycetaceae</taxon>
        <taxon>Wickerhamomyces</taxon>
    </lineage>
</organism>
<dbReference type="PROSITE" id="PS50908">
    <property type="entry name" value="RWD"/>
    <property type="match status" value="1"/>
</dbReference>
<evidence type="ECO:0000259" key="10">
    <source>
        <dbReference type="PROSITE" id="PS50908"/>
    </source>
</evidence>
<dbReference type="HOGENOM" id="CLU_001497_0_0_1"/>
<dbReference type="InParanoid" id="K0KU91"/>
<accession>K0KU91</accession>
<dbReference type="CDD" id="cd16488">
    <property type="entry name" value="mRING-H2-C3H3C2_Mio-like"/>
    <property type="match status" value="1"/>
</dbReference>
<dbReference type="InterPro" id="IPR001680">
    <property type="entry name" value="WD40_rpt"/>
</dbReference>
<dbReference type="Pfam" id="PF05773">
    <property type="entry name" value="RWD"/>
    <property type="match status" value="1"/>
</dbReference>
<evidence type="ECO:0000256" key="8">
    <source>
        <dbReference type="SAM" id="MobiDB-lite"/>
    </source>
</evidence>
<feature type="region of interest" description="Disordered" evidence="8">
    <location>
        <begin position="686"/>
        <end position="706"/>
    </location>
</feature>
<name>K0KU91_WICCF</name>
<evidence type="ECO:0000313" key="12">
    <source>
        <dbReference type="Proteomes" id="UP000009328"/>
    </source>
</evidence>
<keyword evidence="12" id="KW-1185">Reference proteome</keyword>
<dbReference type="STRING" id="1206466.K0KU91"/>
<dbReference type="GO" id="GO:0035591">
    <property type="term" value="F:signaling adaptor activity"/>
    <property type="evidence" value="ECO:0007669"/>
    <property type="project" value="TreeGrafter"/>
</dbReference>
<evidence type="ECO:0000256" key="6">
    <source>
        <dbReference type="PROSITE-ProRule" id="PRU00175"/>
    </source>
</evidence>
<evidence type="ECO:0000256" key="7">
    <source>
        <dbReference type="PROSITE-ProRule" id="PRU00221"/>
    </source>
</evidence>
<dbReference type="SUPFAM" id="SSF50978">
    <property type="entry name" value="WD40 repeat-like"/>
    <property type="match status" value="1"/>
</dbReference>
<dbReference type="InterPro" id="IPR016135">
    <property type="entry name" value="UBQ-conjugating_enzyme/RWD"/>
</dbReference>
<comment type="similarity">
    <text evidence="5">Belongs to the WD repeat WDR59 family.</text>
</comment>
<protein>
    <submittedName>
        <fullName evidence="11">WD40-repeat-containing protein</fullName>
    </submittedName>
</protein>
<dbReference type="EMBL" id="CAIF01000267">
    <property type="protein sequence ID" value="CCH46746.1"/>
    <property type="molecule type" value="Genomic_DNA"/>
</dbReference>
<sequence>MNKFGNTLSKIDQKLLHIDSVILMANITSPYESVTFGNSLSLRVDGGVGAVSINPSGLYVVDLDDPFSPPRWFHHMTSWEVADVQWSPHSSKPSWVISTSNQKAMVWNLARSTSNAIEFVLHGHSRAITDINFHPDHPELLATCSVDTSVLAWDTRSPKRPFYTVSDWRAGASQVKWNFKNPNILSSSHDHYFYVWDLRNNAKPLLKINAHERKINGVDFSRTKESEIITCSNDHTVKFWDLSKDINNPVSTINTEFPVWRARHLPFGEGCSIMPLRGGNNSIYLSSKQDQQGDSKLKSCYIFKGHTDRITDFLWRQRHSSSEVDDRDFQLVTWSKDCDLRLWSMNDDIYEKVGFQKGEPKKLPTYTYKSYREEPGAYLNNGYAMKKTKDTFVSSKGETINSEAHLSWISGVRIGRSAFAPPIDQNPNVNIENLPDNLGEEVSVVGHKFPKVKFEKISVSTGTLVLSLNGPWGNTSEELVFLRIEIKYPKTYPSEPPTFRIEENRDLEQSKRQEILKTLNEIVKKYASVNRFSLESSLRYFMGEKIELDNLEKDDDDFSLQLEEFDDLSSIPSSASSSESEAEDEELMPLTHSGLMSAPLVDSTPIPKGCGACWTKTGELLCFFIPKQAKQQNIIKFDQKGFSNQMTLNNDDQYSDDSLSDDLNDVLKDDVKSRSKIPGVFRMQNYNNNHQNRAPSLPTERSGATQQNSVTKNIVAIFDFKHLIPTKLELAKEYRISGGTPCDLSAHNSEVCTKYGYTDLADSWRILSTIFSQNFHWGTHPFGKSWLIKELMDYYERLGDVQMLAMLSCVIYGSRFQNNDQFAMSTIETSSVNKENRSLSIHSYNDTNSIYNYSESAFRLPFSRSSSVLAKEPEKPISIKIEMMNEAELGFAEESFNYNSIEDETFDEPRFTRYREQYANILYTWELPFSRVEILKFNQNINESDIDIYRSKIRWLKKAVKCCNYCGLEVRRRLFTCYKCGHVLHADCATEWWNDSNECPTGCGCSCIDE</sequence>